<comment type="caution">
    <text evidence="1">The sequence shown here is derived from an EMBL/GenBank/DDBJ whole genome shotgun (WGS) entry which is preliminary data.</text>
</comment>
<dbReference type="InterPro" id="IPR036102">
    <property type="entry name" value="OsmC/Ohrsf"/>
</dbReference>
<evidence type="ECO:0000313" key="2">
    <source>
        <dbReference type="Proteomes" id="UP000705867"/>
    </source>
</evidence>
<protein>
    <submittedName>
        <fullName evidence="1">OsmC family protein</fullName>
    </submittedName>
</protein>
<dbReference type="Proteomes" id="UP000705867">
    <property type="component" value="Unassembled WGS sequence"/>
</dbReference>
<dbReference type="AlphaFoldDB" id="A0A953JFC2"/>
<dbReference type="InterPro" id="IPR015946">
    <property type="entry name" value="KH_dom-like_a/b"/>
</dbReference>
<proteinExistence type="predicted"/>
<name>A0A953JFC2_9BACT</name>
<sequence length="185" mass="19853">MAKSSAATNSVISVNEVNLEAFTATMEAVKKDPKNGATTWAVKTKWKGGFKTEAKLRGFSINFDEPEPVGGTDTTVSPHETVLACYGACLTVGLSLNAALKGIKLKSVEVDLEGHIDLPGFLGLAGIEGLKDLPGYHTVIATVKVKSDAKKEEIEKIFDRVVKYSPVGLTLSRPVDVKTRLEYSK</sequence>
<dbReference type="Gene3D" id="3.30.300.20">
    <property type="match status" value="1"/>
</dbReference>
<evidence type="ECO:0000313" key="1">
    <source>
        <dbReference type="EMBL" id="MBZ0157704.1"/>
    </source>
</evidence>
<dbReference type="InterPro" id="IPR052924">
    <property type="entry name" value="OsmC/Ohr_hydroprdx_reductase"/>
</dbReference>
<dbReference type="SUPFAM" id="SSF82784">
    <property type="entry name" value="OsmC-like"/>
    <property type="match status" value="1"/>
</dbReference>
<organism evidence="1 2">
    <name type="scientific">Candidatus Nitrobium versatile</name>
    <dbReference type="NCBI Taxonomy" id="2884831"/>
    <lineage>
        <taxon>Bacteria</taxon>
        <taxon>Pseudomonadati</taxon>
        <taxon>Nitrospirota</taxon>
        <taxon>Nitrospiria</taxon>
        <taxon>Nitrospirales</taxon>
        <taxon>Nitrospiraceae</taxon>
        <taxon>Candidatus Nitrobium</taxon>
    </lineage>
</organism>
<accession>A0A953JFC2</accession>
<dbReference type="EMBL" id="JAIOIV010000126">
    <property type="protein sequence ID" value="MBZ0157704.1"/>
    <property type="molecule type" value="Genomic_DNA"/>
</dbReference>
<dbReference type="Pfam" id="PF02566">
    <property type="entry name" value="OsmC"/>
    <property type="match status" value="1"/>
</dbReference>
<dbReference type="InterPro" id="IPR003718">
    <property type="entry name" value="OsmC/Ohr_fam"/>
</dbReference>
<gene>
    <name evidence="1" type="ORF">K8I29_16030</name>
</gene>
<reference evidence="1" key="2">
    <citation type="submission" date="2021-08" db="EMBL/GenBank/DDBJ databases">
        <authorList>
            <person name="Dalcin Martins P."/>
        </authorList>
    </citation>
    <scope>NUCLEOTIDE SEQUENCE</scope>
    <source>
        <strain evidence="1">MAG_39</strain>
    </source>
</reference>
<dbReference type="PANTHER" id="PTHR35368:SF1">
    <property type="entry name" value="HYDROPEROXIDE REDUCTASE"/>
    <property type="match status" value="1"/>
</dbReference>
<reference evidence="1" key="1">
    <citation type="journal article" date="2021" name="bioRxiv">
        <title>Unraveling nitrogen, sulfur and carbon metabolic pathways and microbial community transcriptional responses to substrate deprivation and toxicity stresses in a bioreactor mimicking anoxic brackish coastal sediment conditions.</title>
        <authorList>
            <person name="Martins P.D."/>
            <person name="Echeveste M.J."/>
            <person name="Arshad A."/>
            <person name="Kurth J."/>
            <person name="Ouboter H."/>
            <person name="Jetten M.S.M."/>
            <person name="Welte C.U."/>
        </authorList>
    </citation>
    <scope>NUCLEOTIDE SEQUENCE</scope>
    <source>
        <strain evidence="1">MAG_39</strain>
    </source>
</reference>
<dbReference type="PANTHER" id="PTHR35368">
    <property type="entry name" value="HYDROPEROXIDE REDUCTASE"/>
    <property type="match status" value="1"/>
</dbReference>